<keyword evidence="3 5" id="KW-0472">Membrane</keyword>
<dbReference type="AlphaFoldDB" id="A0A6J0H107"/>
<keyword evidence="2 5" id="KW-0812">Transmembrane</keyword>
<dbReference type="InterPro" id="IPR003599">
    <property type="entry name" value="Ig_sub"/>
</dbReference>
<dbReference type="RefSeq" id="XP_017667399.1">
    <property type="nucleotide sequence ID" value="XM_017811910.1"/>
</dbReference>
<keyword evidence="8" id="KW-1185">Reference proteome</keyword>
<dbReference type="InterPro" id="IPR036179">
    <property type="entry name" value="Ig-like_dom_sf"/>
</dbReference>
<evidence type="ECO:0000313" key="8">
    <source>
        <dbReference type="Proteomes" id="UP000504624"/>
    </source>
</evidence>
<dbReference type="CTD" id="146722"/>
<feature type="transmembrane region" description="Helical" evidence="5">
    <location>
        <begin position="176"/>
        <end position="198"/>
    </location>
</feature>
<dbReference type="GO" id="GO:0005886">
    <property type="term" value="C:plasma membrane"/>
    <property type="evidence" value="ECO:0007669"/>
    <property type="project" value="TreeGrafter"/>
</dbReference>
<dbReference type="Proteomes" id="UP000504624">
    <property type="component" value="Unplaced"/>
</dbReference>
<evidence type="ECO:0000256" key="4">
    <source>
        <dbReference type="SAM" id="MobiDB-lite"/>
    </source>
</evidence>
<evidence type="ECO:0000256" key="5">
    <source>
        <dbReference type="SAM" id="Phobius"/>
    </source>
</evidence>
<dbReference type="InterPro" id="IPR050671">
    <property type="entry name" value="CD300_family_receptors"/>
</dbReference>
<dbReference type="Gene3D" id="2.60.40.10">
    <property type="entry name" value="Immunoglobulins"/>
    <property type="match status" value="1"/>
</dbReference>
<gene>
    <name evidence="9" type="primary">CD300LF</name>
</gene>
<dbReference type="SUPFAM" id="SSF48726">
    <property type="entry name" value="Immunoglobulin"/>
    <property type="match status" value="1"/>
</dbReference>
<organism evidence="8 9">
    <name type="scientific">Lepidothrix coronata</name>
    <name type="common">blue-crowned manakin</name>
    <dbReference type="NCBI Taxonomy" id="321398"/>
    <lineage>
        <taxon>Eukaryota</taxon>
        <taxon>Metazoa</taxon>
        <taxon>Chordata</taxon>
        <taxon>Craniata</taxon>
        <taxon>Vertebrata</taxon>
        <taxon>Euteleostomi</taxon>
        <taxon>Archelosauria</taxon>
        <taxon>Archosauria</taxon>
        <taxon>Dinosauria</taxon>
        <taxon>Saurischia</taxon>
        <taxon>Theropoda</taxon>
        <taxon>Coelurosauria</taxon>
        <taxon>Aves</taxon>
        <taxon>Neognathae</taxon>
        <taxon>Neoaves</taxon>
        <taxon>Telluraves</taxon>
        <taxon>Australaves</taxon>
        <taxon>Passeriformes</taxon>
        <taxon>Pipridae</taxon>
        <taxon>Lepidothrix</taxon>
    </lineage>
</organism>
<dbReference type="PANTHER" id="PTHR11860:SF87">
    <property type="entry name" value="CMRF35-LIKE MOLECULE 8"/>
    <property type="match status" value="1"/>
</dbReference>
<evidence type="ECO:0000313" key="9">
    <source>
        <dbReference type="RefSeq" id="XP_017667399.1"/>
    </source>
</evidence>
<protein>
    <submittedName>
        <fullName evidence="9">CMRF35-like molecule 1</fullName>
    </submittedName>
</protein>
<dbReference type="PANTHER" id="PTHR11860">
    <property type="entry name" value="POLYMERIC-IMMUNOGLOBULIN RECEPTOR"/>
    <property type="match status" value="1"/>
</dbReference>
<evidence type="ECO:0000256" key="2">
    <source>
        <dbReference type="ARBA" id="ARBA00022692"/>
    </source>
</evidence>
<reference evidence="9" key="1">
    <citation type="submission" date="2025-08" db="UniProtKB">
        <authorList>
            <consortium name="RefSeq"/>
        </authorList>
    </citation>
    <scope>IDENTIFICATION</scope>
</reference>
<keyword evidence="5" id="KW-1133">Transmembrane helix</keyword>
<feature type="chain" id="PRO_5027120063" evidence="6">
    <location>
        <begin position="20"/>
        <end position="312"/>
    </location>
</feature>
<dbReference type="SMART" id="SM00409">
    <property type="entry name" value="IG"/>
    <property type="match status" value="1"/>
</dbReference>
<proteinExistence type="predicted"/>
<feature type="domain" description="Ig-like" evidence="7">
    <location>
        <begin position="13"/>
        <end position="121"/>
    </location>
</feature>
<keyword evidence="6" id="KW-0732">Signal</keyword>
<name>A0A6J0H107_9PASS</name>
<evidence type="ECO:0000256" key="1">
    <source>
        <dbReference type="ARBA" id="ARBA00004370"/>
    </source>
</evidence>
<comment type="subcellular location">
    <subcellularLocation>
        <location evidence="1">Membrane</location>
    </subcellularLocation>
</comment>
<feature type="compositionally biased region" description="Low complexity" evidence="4">
    <location>
        <begin position="142"/>
        <end position="158"/>
    </location>
</feature>
<feature type="region of interest" description="Disordered" evidence="4">
    <location>
        <begin position="288"/>
        <end position="312"/>
    </location>
</feature>
<dbReference type="PROSITE" id="PS50835">
    <property type="entry name" value="IG_LIKE"/>
    <property type="match status" value="1"/>
</dbReference>
<dbReference type="OrthoDB" id="8920197at2759"/>
<dbReference type="GO" id="GO:0004888">
    <property type="term" value="F:transmembrane signaling receptor activity"/>
    <property type="evidence" value="ECO:0007669"/>
    <property type="project" value="TreeGrafter"/>
</dbReference>
<evidence type="ECO:0000259" key="7">
    <source>
        <dbReference type="PROSITE" id="PS50835"/>
    </source>
</evidence>
<accession>A0A6J0H107</accession>
<dbReference type="InterPro" id="IPR007110">
    <property type="entry name" value="Ig-like_dom"/>
</dbReference>
<dbReference type="CDD" id="cd05716">
    <property type="entry name" value="IgV_pIgR_like"/>
    <property type="match status" value="1"/>
</dbReference>
<feature type="region of interest" description="Disordered" evidence="4">
    <location>
        <begin position="127"/>
        <end position="162"/>
    </location>
</feature>
<dbReference type="Pfam" id="PF07686">
    <property type="entry name" value="V-set"/>
    <property type="match status" value="1"/>
</dbReference>
<sequence>MWLLLLLVWLLLPGYGVMGWRRTVRGFVGESLSVTCKYWPGQETNPKFWCNPGTFYHCAEDIVITSESQPVVRKGRFSIRDNRTHLVFTVTVEDLTKKDAGIYLCGVRTGRLKFDRSDEVEVIVLPATPPSTSTTNKHTDLTSPVTGPTQTTSQGGTVHMTSNLSSNQRLNVVEHILTPGIIVVLLLLAVAAAVLVILSRKRKKALSGAAIEMDRTRSVSHTGADALNYADINHHMGTAESQLYSNAEAFRSLENSTIEYMEVRHSAKPVEEETEAIYARVQKRVPQQEQIYSNMPPATGPSEEPESRAGGV</sequence>
<dbReference type="InterPro" id="IPR013783">
    <property type="entry name" value="Ig-like_fold"/>
</dbReference>
<feature type="signal peptide" evidence="6">
    <location>
        <begin position="1"/>
        <end position="19"/>
    </location>
</feature>
<evidence type="ECO:0000256" key="6">
    <source>
        <dbReference type="SAM" id="SignalP"/>
    </source>
</evidence>
<dbReference type="InterPro" id="IPR013106">
    <property type="entry name" value="Ig_V-set"/>
</dbReference>
<dbReference type="GeneID" id="108495823"/>
<evidence type="ECO:0000256" key="3">
    <source>
        <dbReference type="ARBA" id="ARBA00023136"/>
    </source>
</evidence>